<feature type="region of interest" description="Disordered" evidence="1">
    <location>
        <begin position="260"/>
        <end position="315"/>
    </location>
</feature>
<protein>
    <recommendedName>
        <fullName evidence="2">BTB domain-containing protein</fullName>
    </recommendedName>
</protein>
<evidence type="ECO:0000313" key="3">
    <source>
        <dbReference type="EMBL" id="THH30187.1"/>
    </source>
</evidence>
<dbReference type="PANTHER" id="PTHR47369:SF1">
    <property type="entry name" value="BTB_POZ DOMAIN-CONTAINING PROTEIN"/>
    <property type="match status" value="1"/>
</dbReference>
<dbReference type="Proteomes" id="UP000308730">
    <property type="component" value="Unassembled WGS sequence"/>
</dbReference>
<keyword evidence="4" id="KW-1185">Reference proteome</keyword>
<dbReference type="AlphaFoldDB" id="A0A4S4MX62"/>
<feature type="compositionally biased region" description="Low complexity" evidence="1">
    <location>
        <begin position="303"/>
        <end position="313"/>
    </location>
</feature>
<feature type="region of interest" description="Disordered" evidence="1">
    <location>
        <begin position="1"/>
        <end position="48"/>
    </location>
</feature>
<proteinExistence type="predicted"/>
<comment type="caution">
    <text evidence="3">The sequence shown here is derived from an EMBL/GenBank/DDBJ whole genome shotgun (WGS) entry which is preliminary data.</text>
</comment>
<feature type="region of interest" description="Disordered" evidence="1">
    <location>
        <begin position="509"/>
        <end position="542"/>
    </location>
</feature>
<feature type="domain" description="BTB" evidence="2">
    <location>
        <begin position="69"/>
        <end position="151"/>
    </location>
</feature>
<dbReference type="InterPro" id="IPR000210">
    <property type="entry name" value="BTB/POZ_dom"/>
</dbReference>
<evidence type="ECO:0000313" key="4">
    <source>
        <dbReference type="Proteomes" id="UP000308730"/>
    </source>
</evidence>
<sequence length="844" mass="91161">MYPGPSSPISIAHHRLRSQPTPSLPNLRAGSYPHRMSSDTPPSSPTIAAPAASELQKHLYASFVEGKTADVSLRIRGSWDATYHLHKVILIQAGFFKSLFTAGFVESIAKFASSQHESPVIDIVFDDPNITRAAFEICIARLYGGGPPIHISPTILPTPAHPLTPTIPFSSVADSIQHTPCPPNHHPTTPRFLLSLLATAVYLSVPIVAAQALSAVLTTIGPRTVLRYLDFATGKGIGEPDEEEPEAAVGLEAIAILATDDDDQSRKASSTYERDSQQVGSPQSTRSESTDHLEIKKEDPANSFSESSCSSASHNPPTSYFYGGVSNKIGEAAVCWITRWAADMLQYEQDSLGPSFARIRQESFIVPPASIPSTRKRATTIPFHSNAPIHRSNPSTSVGIISEGVTAAYDMPFIWRRGGLDARETERYNMARSIVELRRKDGVIQEEESEWSILFEKGIYYANMSFDDMIDLEKHVSSVTGKPYAPLAVLQSAHWDQSMLRHHITFRPASSAQQSPGPPPKELGVSVTTGEIHDQQGPGGDSKLYFPVPEDSSSRLGDSVGLESASMDQLFAPSPMRKQAGRTGVVHTAENNCFGLDQQAYAASACKHEDPKGKGKWTPHPPLRFGVEFWDIDALKEKSRLHSHTIWYAGSLWNVYVQVVRKKGVQLGVYLHRQSTVDPIPPSSAPLPSLAGPAVVATPQPQHVASLARPSSSHSRSSTPSSTPASPSRPSSMPNSYSSVHVNSVAGNTIPATAPPVAPSQPYRDGRGAVSAYFTIACASATGANLTKFTSAPDVFSVSQSWGWKSSSLRTEEYLELSDDGVMKAHITSGKEVSLRATIVLGVV</sequence>
<feature type="compositionally biased region" description="Low complexity" evidence="1">
    <location>
        <begin position="705"/>
        <end position="739"/>
    </location>
</feature>
<dbReference type="SUPFAM" id="SSF54695">
    <property type="entry name" value="POZ domain"/>
    <property type="match status" value="1"/>
</dbReference>
<dbReference type="OrthoDB" id="6359943at2759"/>
<dbReference type="PROSITE" id="PS50097">
    <property type="entry name" value="BTB"/>
    <property type="match status" value="1"/>
</dbReference>
<organism evidence="3 4">
    <name type="scientific">Antrodiella citrinella</name>
    <dbReference type="NCBI Taxonomy" id="2447956"/>
    <lineage>
        <taxon>Eukaryota</taxon>
        <taxon>Fungi</taxon>
        <taxon>Dikarya</taxon>
        <taxon>Basidiomycota</taxon>
        <taxon>Agaricomycotina</taxon>
        <taxon>Agaricomycetes</taxon>
        <taxon>Polyporales</taxon>
        <taxon>Steccherinaceae</taxon>
        <taxon>Antrodiella</taxon>
    </lineage>
</organism>
<dbReference type="PANTHER" id="PTHR47369">
    <property type="entry name" value="BTB/POZ DOMAIN-CONTAINING PROTEIN"/>
    <property type="match status" value="1"/>
</dbReference>
<evidence type="ECO:0000259" key="2">
    <source>
        <dbReference type="PROSITE" id="PS50097"/>
    </source>
</evidence>
<name>A0A4S4MX62_9APHY</name>
<feature type="compositionally biased region" description="Basic and acidic residues" evidence="1">
    <location>
        <begin position="288"/>
        <end position="300"/>
    </location>
</feature>
<feature type="region of interest" description="Disordered" evidence="1">
    <location>
        <begin position="701"/>
        <end position="740"/>
    </location>
</feature>
<accession>A0A4S4MX62</accession>
<evidence type="ECO:0000256" key="1">
    <source>
        <dbReference type="SAM" id="MobiDB-lite"/>
    </source>
</evidence>
<dbReference type="InterPro" id="IPR011333">
    <property type="entry name" value="SKP1/BTB/POZ_sf"/>
</dbReference>
<feature type="compositionally biased region" description="Polar residues" evidence="1">
    <location>
        <begin position="267"/>
        <end position="287"/>
    </location>
</feature>
<feature type="compositionally biased region" description="Low complexity" evidence="1">
    <location>
        <begin position="38"/>
        <end position="48"/>
    </location>
</feature>
<gene>
    <name evidence="3" type="ORF">EUX98_g4025</name>
</gene>
<dbReference type="EMBL" id="SGPM01000091">
    <property type="protein sequence ID" value="THH30187.1"/>
    <property type="molecule type" value="Genomic_DNA"/>
</dbReference>
<dbReference type="Gene3D" id="3.30.710.10">
    <property type="entry name" value="Potassium Channel Kv1.1, Chain A"/>
    <property type="match status" value="1"/>
</dbReference>
<reference evidence="3 4" key="1">
    <citation type="submission" date="2019-02" db="EMBL/GenBank/DDBJ databases">
        <title>Genome sequencing of the rare red list fungi Antrodiella citrinella (Flaviporus citrinellus).</title>
        <authorList>
            <person name="Buettner E."/>
            <person name="Kellner H."/>
        </authorList>
    </citation>
    <scope>NUCLEOTIDE SEQUENCE [LARGE SCALE GENOMIC DNA]</scope>
    <source>
        <strain evidence="3 4">DSM 108506</strain>
    </source>
</reference>